<dbReference type="Proteomes" id="UP000228934">
    <property type="component" value="Unassembled WGS sequence"/>
</dbReference>
<keyword evidence="7" id="KW-1133">Transmembrane helix</keyword>
<evidence type="ECO:0000256" key="4">
    <source>
        <dbReference type="ARBA" id="ARBA00022737"/>
    </source>
</evidence>
<evidence type="ECO:0000256" key="3">
    <source>
        <dbReference type="ARBA" id="ARBA00022692"/>
    </source>
</evidence>
<dbReference type="EMBL" id="KV931705">
    <property type="protein sequence ID" value="PIO32104.1"/>
    <property type="molecule type" value="Genomic_DNA"/>
</dbReference>
<evidence type="ECO:0000313" key="11">
    <source>
        <dbReference type="EMBL" id="PIO32104.1"/>
    </source>
</evidence>
<accession>A0A2G9RW89</accession>
<dbReference type="PANTHER" id="PTHR24025">
    <property type="entry name" value="DESMOGLEIN FAMILY MEMBER"/>
    <property type="match status" value="1"/>
</dbReference>
<sequence>MDCAYFQDVSLQLTLCLFFCFFFSPKLAKRSIRLRDGTKLLSRSKREWIIPPVSIKEEMDNSYKNPIARIRSDVKLDPKKRIRYSITGRGVTEPPLGLFIIDERTGDLNVTGIVDREEIDMFFV</sequence>
<reference evidence="12" key="1">
    <citation type="journal article" date="2017" name="Nat. Commun.">
        <title>The North American bullfrog draft genome provides insight into hormonal regulation of long noncoding RNA.</title>
        <authorList>
            <person name="Hammond S.A."/>
            <person name="Warren R.L."/>
            <person name="Vandervalk B.P."/>
            <person name="Kucuk E."/>
            <person name="Khan H."/>
            <person name="Gibb E.A."/>
            <person name="Pandoh P."/>
            <person name="Kirk H."/>
            <person name="Zhao Y."/>
            <person name="Jones M."/>
            <person name="Mungall A.J."/>
            <person name="Coope R."/>
            <person name="Pleasance S."/>
            <person name="Moore R.A."/>
            <person name="Holt R.A."/>
            <person name="Round J.M."/>
            <person name="Ohora S."/>
            <person name="Walle B.V."/>
            <person name="Veldhoen N."/>
            <person name="Helbing C.C."/>
            <person name="Birol I."/>
        </authorList>
    </citation>
    <scope>NUCLEOTIDE SEQUENCE [LARGE SCALE GENOMIC DNA]</scope>
</reference>
<name>A0A2G9RW89_AQUCT</name>
<dbReference type="GO" id="GO:0005509">
    <property type="term" value="F:calcium ion binding"/>
    <property type="evidence" value="ECO:0007669"/>
    <property type="project" value="InterPro"/>
</dbReference>
<evidence type="ECO:0000313" key="12">
    <source>
        <dbReference type="Proteomes" id="UP000228934"/>
    </source>
</evidence>
<organism evidence="11 12">
    <name type="scientific">Aquarana catesbeiana</name>
    <name type="common">American bullfrog</name>
    <name type="synonym">Rana catesbeiana</name>
    <dbReference type="NCBI Taxonomy" id="8400"/>
    <lineage>
        <taxon>Eukaryota</taxon>
        <taxon>Metazoa</taxon>
        <taxon>Chordata</taxon>
        <taxon>Craniata</taxon>
        <taxon>Vertebrata</taxon>
        <taxon>Euteleostomi</taxon>
        <taxon>Amphibia</taxon>
        <taxon>Batrachia</taxon>
        <taxon>Anura</taxon>
        <taxon>Neobatrachia</taxon>
        <taxon>Ranoidea</taxon>
        <taxon>Ranidae</taxon>
        <taxon>Aquarana</taxon>
    </lineage>
</organism>
<evidence type="ECO:0000256" key="2">
    <source>
        <dbReference type="ARBA" id="ARBA00022475"/>
    </source>
</evidence>
<keyword evidence="12" id="KW-1185">Reference proteome</keyword>
<keyword evidence="2" id="KW-1003">Cell membrane</keyword>
<protein>
    <recommendedName>
        <fullName evidence="10">Cadherin domain-containing protein</fullName>
    </recommendedName>
</protein>
<dbReference type="GO" id="GO:0005886">
    <property type="term" value="C:plasma membrane"/>
    <property type="evidence" value="ECO:0007669"/>
    <property type="project" value="UniProtKB-SubCell"/>
</dbReference>
<dbReference type="PANTHER" id="PTHR24025:SF1">
    <property type="entry name" value="DESMOGLEIN-2"/>
    <property type="match status" value="1"/>
</dbReference>
<evidence type="ECO:0000259" key="10">
    <source>
        <dbReference type="Pfam" id="PF00028"/>
    </source>
</evidence>
<proteinExistence type="predicted"/>
<dbReference type="InterPro" id="IPR050971">
    <property type="entry name" value="Cadherin-domain_protein"/>
</dbReference>
<keyword evidence="5" id="KW-0106">Calcium</keyword>
<keyword evidence="3" id="KW-0812">Transmembrane</keyword>
<keyword evidence="8" id="KW-0472">Membrane</keyword>
<dbReference type="CDD" id="cd11304">
    <property type="entry name" value="Cadherin_repeat"/>
    <property type="match status" value="1"/>
</dbReference>
<evidence type="ECO:0000256" key="6">
    <source>
        <dbReference type="ARBA" id="ARBA00022889"/>
    </source>
</evidence>
<evidence type="ECO:0000256" key="8">
    <source>
        <dbReference type="ARBA" id="ARBA00023136"/>
    </source>
</evidence>
<keyword evidence="6" id="KW-0130">Cell adhesion</keyword>
<evidence type="ECO:0000256" key="5">
    <source>
        <dbReference type="ARBA" id="ARBA00022837"/>
    </source>
</evidence>
<feature type="domain" description="Cadherin" evidence="10">
    <location>
        <begin position="53"/>
        <end position="122"/>
    </location>
</feature>
<gene>
    <name evidence="11" type="ORF">AB205_0051830</name>
</gene>
<dbReference type="OrthoDB" id="8961010at2759"/>
<dbReference type="InterPro" id="IPR002126">
    <property type="entry name" value="Cadherin-like_dom"/>
</dbReference>
<dbReference type="Pfam" id="PF00028">
    <property type="entry name" value="Cadherin"/>
    <property type="match status" value="1"/>
</dbReference>
<feature type="non-terminal residue" evidence="11">
    <location>
        <position position="124"/>
    </location>
</feature>
<dbReference type="FunFam" id="2.60.40.60:FF:000011">
    <property type="entry name" value="Cadherin 1"/>
    <property type="match status" value="1"/>
</dbReference>
<dbReference type="SUPFAM" id="SSF49313">
    <property type="entry name" value="Cadherin-like"/>
    <property type="match status" value="1"/>
</dbReference>
<evidence type="ECO:0000256" key="9">
    <source>
        <dbReference type="ARBA" id="ARBA00023180"/>
    </source>
</evidence>
<dbReference type="InterPro" id="IPR015919">
    <property type="entry name" value="Cadherin-like_sf"/>
</dbReference>
<dbReference type="GO" id="GO:0030057">
    <property type="term" value="C:desmosome"/>
    <property type="evidence" value="ECO:0007669"/>
    <property type="project" value="TreeGrafter"/>
</dbReference>
<keyword evidence="9" id="KW-0325">Glycoprotein</keyword>
<keyword evidence="4" id="KW-0677">Repeat</keyword>
<dbReference type="AlphaFoldDB" id="A0A2G9RW89"/>
<evidence type="ECO:0000256" key="1">
    <source>
        <dbReference type="ARBA" id="ARBA00004236"/>
    </source>
</evidence>
<dbReference type="Gene3D" id="2.60.40.60">
    <property type="entry name" value="Cadherins"/>
    <property type="match status" value="1"/>
</dbReference>
<dbReference type="GO" id="GO:0007156">
    <property type="term" value="P:homophilic cell adhesion via plasma membrane adhesion molecules"/>
    <property type="evidence" value="ECO:0007669"/>
    <property type="project" value="InterPro"/>
</dbReference>
<evidence type="ECO:0000256" key="7">
    <source>
        <dbReference type="ARBA" id="ARBA00022989"/>
    </source>
</evidence>
<comment type="subcellular location">
    <subcellularLocation>
        <location evidence="1">Cell membrane</location>
    </subcellularLocation>
</comment>